<dbReference type="OrthoDB" id="2420608at2759"/>
<name>A5DY01_LODEL</name>
<feature type="region of interest" description="Disordered" evidence="1">
    <location>
        <begin position="317"/>
        <end position="341"/>
    </location>
</feature>
<feature type="compositionally biased region" description="Basic and acidic residues" evidence="1">
    <location>
        <begin position="69"/>
        <end position="80"/>
    </location>
</feature>
<dbReference type="Gene3D" id="1.10.20.10">
    <property type="entry name" value="Histone, subunit A"/>
    <property type="match status" value="1"/>
</dbReference>
<dbReference type="Proteomes" id="UP000001996">
    <property type="component" value="Unassembled WGS sequence"/>
</dbReference>
<proteinExistence type="predicted"/>
<gene>
    <name evidence="2" type="ORF">LELG_02238</name>
</gene>
<dbReference type="GeneID" id="5233917"/>
<dbReference type="KEGG" id="lel:PVL30_002260"/>
<dbReference type="AlphaFoldDB" id="A5DY01"/>
<organism evidence="2 3">
    <name type="scientific">Lodderomyces elongisporus (strain ATCC 11503 / CBS 2605 / JCM 1781 / NBRC 1676 / NRRL YB-4239)</name>
    <name type="common">Yeast</name>
    <name type="synonym">Saccharomyces elongisporus</name>
    <dbReference type="NCBI Taxonomy" id="379508"/>
    <lineage>
        <taxon>Eukaryota</taxon>
        <taxon>Fungi</taxon>
        <taxon>Dikarya</taxon>
        <taxon>Ascomycota</taxon>
        <taxon>Saccharomycotina</taxon>
        <taxon>Pichiomycetes</taxon>
        <taxon>Debaryomycetaceae</taxon>
        <taxon>Candida/Lodderomyces clade</taxon>
        <taxon>Lodderomyces</taxon>
    </lineage>
</organism>
<feature type="compositionally biased region" description="Low complexity" evidence="1">
    <location>
        <begin position="169"/>
        <end position="178"/>
    </location>
</feature>
<feature type="compositionally biased region" description="Acidic residues" evidence="1">
    <location>
        <begin position="330"/>
        <end position="341"/>
    </location>
</feature>
<protein>
    <submittedName>
        <fullName evidence="2">Uncharacterized protein</fullName>
    </submittedName>
</protein>
<evidence type="ECO:0000313" key="2">
    <source>
        <dbReference type="EMBL" id="EDK44059.1"/>
    </source>
</evidence>
<dbReference type="GO" id="GO:0046982">
    <property type="term" value="F:protein heterodimerization activity"/>
    <property type="evidence" value="ECO:0007669"/>
    <property type="project" value="InterPro"/>
</dbReference>
<keyword evidence="3" id="KW-1185">Reference proteome</keyword>
<feature type="compositionally biased region" description="Low complexity" evidence="1">
    <location>
        <begin position="213"/>
        <end position="229"/>
    </location>
</feature>
<sequence>MAPSPIKPPSSWDHDESPTKRAKTIHGLSQPRYTTIPSLRYQEREHIVGEDEDEDEDGEDGEDDEELSEHEGATQEEHELHHKIRQLIKLRNDRQFHELIKKLEAESLAKAKDRWSKIIDKYSQINDDAVSDEIDIVSGRVVRDNGHLRRMKVKRSQRRSNLRDRGAGSSSELVSELVSETESEFDSEYETEPEFESGFGEGSESELDEVDLSIADSSTSSENTSLSIIQGQDETEKDAEDEYRAIRKDNETLSVNNNNNMTNNHNNSPTKRKVEKGLIPLPTKLTPLPILRHLGKDKEKIQLTKRIVFPILRHPDNVEVDNTSDRSDLPEQDSIDELFNS</sequence>
<dbReference type="GO" id="GO:0042393">
    <property type="term" value="F:histone binding"/>
    <property type="evidence" value="ECO:0007669"/>
    <property type="project" value="InterPro"/>
</dbReference>
<feature type="compositionally biased region" description="Acidic residues" evidence="1">
    <location>
        <begin position="179"/>
        <end position="195"/>
    </location>
</feature>
<dbReference type="EMBL" id="CH981525">
    <property type="protein sequence ID" value="EDK44059.1"/>
    <property type="molecule type" value="Genomic_DNA"/>
</dbReference>
<feature type="region of interest" description="Disordered" evidence="1">
    <location>
        <begin position="152"/>
        <end position="237"/>
    </location>
</feature>
<dbReference type="InParanoid" id="A5DY01"/>
<feature type="region of interest" description="Disordered" evidence="1">
    <location>
        <begin position="1"/>
        <end position="81"/>
    </location>
</feature>
<feature type="compositionally biased region" description="Acidic residues" evidence="1">
    <location>
        <begin position="50"/>
        <end position="68"/>
    </location>
</feature>
<accession>A5DY01</accession>
<dbReference type="HOGENOM" id="CLU_814005_0_0_1"/>
<dbReference type="STRING" id="379508.A5DY01"/>
<dbReference type="InterPro" id="IPR009072">
    <property type="entry name" value="Histone-fold"/>
</dbReference>
<feature type="compositionally biased region" description="Basic and acidic residues" evidence="1">
    <location>
        <begin position="317"/>
        <end position="329"/>
    </location>
</feature>
<evidence type="ECO:0000256" key="1">
    <source>
        <dbReference type="SAM" id="MobiDB-lite"/>
    </source>
</evidence>
<dbReference type="VEuPathDB" id="FungiDB:LELG_02238"/>
<evidence type="ECO:0000313" key="3">
    <source>
        <dbReference type="Proteomes" id="UP000001996"/>
    </source>
</evidence>
<dbReference type="Pfam" id="PF10384">
    <property type="entry name" value="Scm3"/>
    <property type="match status" value="1"/>
</dbReference>
<dbReference type="InterPro" id="IPR018465">
    <property type="entry name" value="Scm3/HJURP"/>
</dbReference>
<reference evidence="2 3" key="1">
    <citation type="journal article" date="2009" name="Nature">
        <title>Evolution of pathogenicity and sexual reproduction in eight Candida genomes.</title>
        <authorList>
            <person name="Butler G."/>
            <person name="Rasmussen M.D."/>
            <person name="Lin M.F."/>
            <person name="Santos M.A."/>
            <person name="Sakthikumar S."/>
            <person name="Munro C.A."/>
            <person name="Rheinbay E."/>
            <person name="Grabherr M."/>
            <person name="Forche A."/>
            <person name="Reedy J.L."/>
            <person name="Agrafioti I."/>
            <person name="Arnaud M.B."/>
            <person name="Bates S."/>
            <person name="Brown A.J."/>
            <person name="Brunke S."/>
            <person name="Costanzo M.C."/>
            <person name="Fitzpatrick D.A."/>
            <person name="de Groot P.W."/>
            <person name="Harris D."/>
            <person name="Hoyer L.L."/>
            <person name="Hube B."/>
            <person name="Klis F.M."/>
            <person name="Kodira C."/>
            <person name="Lennard N."/>
            <person name="Logue M.E."/>
            <person name="Martin R."/>
            <person name="Neiman A.M."/>
            <person name="Nikolaou E."/>
            <person name="Quail M.A."/>
            <person name="Quinn J."/>
            <person name="Santos M.C."/>
            <person name="Schmitzberger F.F."/>
            <person name="Sherlock G."/>
            <person name="Shah P."/>
            <person name="Silverstein K.A."/>
            <person name="Skrzypek M.S."/>
            <person name="Soll D."/>
            <person name="Staggs R."/>
            <person name="Stansfield I."/>
            <person name="Stumpf M.P."/>
            <person name="Sudbery P.E."/>
            <person name="Srikantha T."/>
            <person name="Zeng Q."/>
            <person name="Berman J."/>
            <person name="Berriman M."/>
            <person name="Heitman J."/>
            <person name="Gow N.A."/>
            <person name="Lorenz M.C."/>
            <person name="Birren B.W."/>
            <person name="Kellis M."/>
            <person name="Cuomo C.A."/>
        </authorList>
    </citation>
    <scope>NUCLEOTIDE SEQUENCE [LARGE SCALE GENOMIC DNA]</scope>
    <source>
        <strain evidence="3">ATCC 11503 / BCRC 21390 / CBS 2605 / JCM 1781 / NBRC 1676 / NRRL YB-4239</strain>
    </source>
</reference>
<dbReference type="GO" id="GO:0005634">
    <property type="term" value="C:nucleus"/>
    <property type="evidence" value="ECO:0007669"/>
    <property type="project" value="InterPro"/>
</dbReference>